<protein>
    <recommendedName>
        <fullName evidence="8">Knottin scorpion toxin-like domain-containing protein</fullName>
    </recommendedName>
</protein>
<gene>
    <name evidence="6" type="ORF">CARUB_v10011094mg</name>
</gene>
<evidence type="ECO:0000256" key="3">
    <source>
        <dbReference type="ARBA" id="ARBA00022577"/>
    </source>
</evidence>
<reference evidence="7" key="1">
    <citation type="journal article" date="2013" name="Nat. Genet.">
        <title>The Capsella rubella genome and the genomic consequences of rapid mating system evolution.</title>
        <authorList>
            <person name="Slotte T."/>
            <person name="Hazzouri K.M."/>
            <person name="Agren J.A."/>
            <person name="Koenig D."/>
            <person name="Maumus F."/>
            <person name="Guo Y.L."/>
            <person name="Steige K."/>
            <person name="Platts A.E."/>
            <person name="Escobar J.S."/>
            <person name="Newman L.K."/>
            <person name="Wang W."/>
            <person name="Mandakova T."/>
            <person name="Vello E."/>
            <person name="Smith L.M."/>
            <person name="Henz S.R."/>
            <person name="Steffen J."/>
            <person name="Takuno S."/>
            <person name="Brandvain Y."/>
            <person name="Coop G."/>
            <person name="Andolfatto P."/>
            <person name="Hu T.T."/>
            <person name="Blanchette M."/>
            <person name="Clark R.M."/>
            <person name="Quesneville H."/>
            <person name="Nordborg M."/>
            <person name="Gaut B.S."/>
            <person name="Lysak M.A."/>
            <person name="Jenkins J."/>
            <person name="Grimwood J."/>
            <person name="Chapman J."/>
            <person name="Prochnik S."/>
            <person name="Shu S."/>
            <person name="Rokhsar D."/>
            <person name="Schmutz J."/>
            <person name="Weigel D."/>
            <person name="Wright S.I."/>
        </authorList>
    </citation>
    <scope>NUCLEOTIDE SEQUENCE [LARGE SCALE GENOMIC DNA]</scope>
    <source>
        <strain evidence="7">cv. Monte Gargano</strain>
    </source>
</reference>
<evidence type="ECO:0008006" key="8">
    <source>
        <dbReference type="Google" id="ProtNLM"/>
    </source>
</evidence>
<dbReference type="GO" id="GO:0050832">
    <property type="term" value="P:defense response to fungus"/>
    <property type="evidence" value="ECO:0007669"/>
    <property type="project" value="UniProtKB-KW"/>
</dbReference>
<keyword evidence="2" id="KW-0929">Antimicrobial</keyword>
<dbReference type="Proteomes" id="UP000029121">
    <property type="component" value="Unassembled WGS sequence"/>
</dbReference>
<evidence type="ECO:0000256" key="1">
    <source>
        <dbReference type="ARBA" id="ARBA00006722"/>
    </source>
</evidence>
<dbReference type="EMBL" id="KB870805">
    <property type="protein sequence ID" value="EOA37353.1"/>
    <property type="molecule type" value="Genomic_DNA"/>
</dbReference>
<keyword evidence="3" id="KW-0295">Fungicide</keyword>
<keyword evidence="4" id="KW-0611">Plant defense</keyword>
<proteinExistence type="inferred from homology"/>
<evidence type="ECO:0000256" key="2">
    <source>
        <dbReference type="ARBA" id="ARBA00022529"/>
    </source>
</evidence>
<organism evidence="6 7">
    <name type="scientific">Capsella rubella</name>
    <dbReference type="NCBI Taxonomy" id="81985"/>
    <lineage>
        <taxon>Eukaryota</taxon>
        <taxon>Viridiplantae</taxon>
        <taxon>Streptophyta</taxon>
        <taxon>Embryophyta</taxon>
        <taxon>Tracheophyta</taxon>
        <taxon>Spermatophyta</taxon>
        <taxon>Magnoliopsida</taxon>
        <taxon>eudicotyledons</taxon>
        <taxon>Gunneridae</taxon>
        <taxon>Pentapetalae</taxon>
        <taxon>rosids</taxon>
        <taxon>malvids</taxon>
        <taxon>Brassicales</taxon>
        <taxon>Brassicaceae</taxon>
        <taxon>Camelineae</taxon>
        <taxon>Capsella</taxon>
    </lineage>
</organism>
<accession>R0IK41</accession>
<dbReference type="InterPro" id="IPR010851">
    <property type="entry name" value="DEFL"/>
</dbReference>
<evidence type="ECO:0000256" key="4">
    <source>
        <dbReference type="ARBA" id="ARBA00022821"/>
    </source>
</evidence>
<dbReference type="AlphaFoldDB" id="R0IK41"/>
<comment type="similarity">
    <text evidence="1">Belongs to the DEFL family.</text>
</comment>
<sequence length="78" mass="8855">MFIGVMVKETMGKKLCFEVLPNTFGVSLSSLTCVRQWCAIQCKRRDPSGIGTCKPRPNQGKVQLWKLKQECHCVYKCS</sequence>
<name>R0IK41_9BRAS</name>
<dbReference type="Pfam" id="PF07333">
    <property type="entry name" value="SLR1-BP"/>
    <property type="match status" value="1"/>
</dbReference>
<keyword evidence="5" id="KW-1015">Disulfide bond</keyword>
<evidence type="ECO:0000313" key="6">
    <source>
        <dbReference type="EMBL" id="EOA37353.1"/>
    </source>
</evidence>
<dbReference type="GO" id="GO:0031640">
    <property type="term" value="P:killing of cells of another organism"/>
    <property type="evidence" value="ECO:0007669"/>
    <property type="project" value="UniProtKB-KW"/>
</dbReference>
<keyword evidence="7" id="KW-1185">Reference proteome</keyword>
<evidence type="ECO:0000256" key="5">
    <source>
        <dbReference type="ARBA" id="ARBA00023157"/>
    </source>
</evidence>
<evidence type="ECO:0000313" key="7">
    <source>
        <dbReference type="Proteomes" id="UP000029121"/>
    </source>
</evidence>